<comment type="similarity">
    <text evidence="5">Belongs to the CheB family.</text>
</comment>
<gene>
    <name evidence="5" type="primary">cheB</name>
    <name evidence="10" type="ORF">BVC71_03720</name>
</gene>
<feature type="active site" evidence="5 6">
    <location>
        <position position="165"/>
    </location>
</feature>
<evidence type="ECO:0000256" key="5">
    <source>
        <dbReference type="HAMAP-Rule" id="MF_00099"/>
    </source>
</evidence>
<dbReference type="InterPro" id="IPR035909">
    <property type="entry name" value="CheB_C"/>
</dbReference>
<dbReference type="InterPro" id="IPR008248">
    <property type="entry name" value="CheB-like"/>
</dbReference>
<proteinExistence type="inferred from homology"/>
<dbReference type="AlphaFoldDB" id="A0A251X1K7"/>
<keyword evidence="5 7" id="KW-0597">Phosphoprotein</keyword>
<sequence>MKLLMVEDSALMRRVLRENVSADRRIDLAFARNGEDAIDKLQSFEPDVITMDINMPKMDGLTCLAHVMDIRPCPVIMLSSLTEKGATATFEALELGAVDFVAKPDGTVSTDISSIIDDLMQKVWSAFRTRKPASIKKMKPPAAPVRNPMMDRARPRVELILIGSSTGGPGVVQHLLENLPSHLPVPILIAQHMPPRFTTTFAGRLGQICRHPVIEVTQTTPLEPGTVYLAAGGKDVVVDRKFNRLVASPVRSDPQFPWHPSVSRMCLTALDKIEPAKLIGVMLTGMGDDGSAEMARIHQRGGVTIAESADTAAVFGMPGKLIEKDGASVVLPFPDIPEQLSRWLGQSAPIRRRQCS</sequence>
<accession>A0A251X1K7</accession>
<dbReference type="EMBL" id="MSPP01000001">
    <property type="protein sequence ID" value="OUD10610.1"/>
    <property type="molecule type" value="Genomic_DNA"/>
</dbReference>
<comment type="catalytic activity">
    <reaction evidence="4 5">
        <text>[protein]-L-glutamate 5-O-methyl ester + H2O = L-glutamyl-[protein] + methanol + H(+)</text>
        <dbReference type="Rhea" id="RHEA:23236"/>
        <dbReference type="Rhea" id="RHEA-COMP:10208"/>
        <dbReference type="Rhea" id="RHEA-COMP:10311"/>
        <dbReference type="ChEBI" id="CHEBI:15377"/>
        <dbReference type="ChEBI" id="CHEBI:15378"/>
        <dbReference type="ChEBI" id="CHEBI:17790"/>
        <dbReference type="ChEBI" id="CHEBI:29973"/>
        <dbReference type="ChEBI" id="CHEBI:82795"/>
        <dbReference type="EC" id="3.1.1.61"/>
    </reaction>
</comment>
<evidence type="ECO:0000259" key="9">
    <source>
        <dbReference type="PROSITE" id="PS50122"/>
    </source>
</evidence>
<comment type="subcellular location">
    <subcellularLocation>
        <location evidence="5">Cytoplasm</location>
    </subcellularLocation>
</comment>
<evidence type="ECO:0000313" key="10">
    <source>
        <dbReference type="EMBL" id="OUD10610.1"/>
    </source>
</evidence>
<dbReference type="GO" id="GO:0050568">
    <property type="term" value="F:protein-glutamine glutaminase activity"/>
    <property type="evidence" value="ECO:0007669"/>
    <property type="project" value="UniProtKB-UniRule"/>
</dbReference>
<dbReference type="SUPFAM" id="SSF52172">
    <property type="entry name" value="CheY-like"/>
    <property type="match status" value="1"/>
</dbReference>
<comment type="caution">
    <text evidence="10">The sequence shown here is derived from an EMBL/GenBank/DDBJ whole genome shotgun (WGS) entry which is preliminary data.</text>
</comment>
<comment type="PTM">
    <text evidence="5">Phosphorylated by CheA. Phosphorylation of the N-terminal regulatory domain activates the methylesterase activity.</text>
</comment>
<dbReference type="Gene3D" id="3.40.50.2300">
    <property type="match status" value="1"/>
</dbReference>
<dbReference type="CDD" id="cd17541">
    <property type="entry name" value="REC_CheB-like"/>
    <property type="match status" value="1"/>
</dbReference>
<dbReference type="GO" id="GO:0000156">
    <property type="term" value="F:phosphorelay response regulator activity"/>
    <property type="evidence" value="ECO:0007669"/>
    <property type="project" value="InterPro"/>
</dbReference>
<keyword evidence="3 5" id="KW-0378">Hydrolase</keyword>
<dbReference type="RefSeq" id="WP_086450259.1">
    <property type="nucleotide sequence ID" value="NZ_MSPP01000001.1"/>
</dbReference>
<keyword evidence="11" id="KW-1185">Reference proteome</keyword>
<dbReference type="HAMAP" id="MF_00099">
    <property type="entry name" value="CheB_chemtxs"/>
    <property type="match status" value="1"/>
</dbReference>
<evidence type="ECO:0000259" key="8">
    <source>
        <dbReference type="PROSITE" id="PS50110"/>
    </source>
</evidence>
<feature type="domain" description="CheB-type methylesterase" evidence="9">
    <location>
        <begin position="153"/>
        <end position="347"/>
    </location>
</feature>
<comment type="function">
    <text evidence="5">Involved in chemotaxis. Part of a chemotaxis signal transduction system that modulates chemotaxis in response to various stimuli. Catalyzes the demethylation of specific methylglutamate residues introduced into the chemoreceptors (methyl-accepting chemotaxis proteins or MCP) by CheR. Also mediates the irreversible deamidation of specific glutamine residues to glutamic acid.</text>
</comment>
<dbReference type="EC" id="3.5.1.44" evidence="5"/>
<dbReference type="GO" id="GO:0006935">
    <property type="term" value="P:chemotaxis"/>
    <property type="evidence" value="ECO:0007669"/>
    <property type="project" value="UniProtKB-UniRule"/>
</dbReference>
<dbReference type="GO" id="GO:0005737">
    <property type="term" value="C:cytoplasm"/>
    <property type="evidence" value="ECO:0007669"/>
    <property type="project" value="UniProtKB-SubCell"/>
</dbReference>
<name>A0A251X1K7_9RHOB</name>
<dbReference type="Gene3D" id="3.40.50.180">
    <property type="entry name" value="Methylesterase CheB, C-terminal domain"/>
    <property type="match status" value="1"/>
</dbReference>
<keyword evidence="1 5" id="KW-0963">Cytoplasm</keyword>
<dbReference type="GO" id="GO:0008984">
    <property type="term" value="F:protein-glutamate methylesterase activity"/>
    <property type="evidence" value="ECO:0007669"/>
    <property type="project" value="UniProtKB-UniRule"/>
</dbReference>
<dbReference type="EC" id="3.1.1.61" evidence="5"/>
<feature type="active site" evidence="5 6">
    <location>
        <position position="289"/>
    </location>
</feature>
<dbReference type="Pfam" id="PF00072">
    <property type="entry name" value="Response_reg"/>
    <property type="match status" value="1"/>
</dbReference>
<comment type="domain">
    <text evidence="5">Contains a C-terminal catalytic domain, and an N-terminal region which modulates catalytic activity.</text>
</comment>
<dbReference type="PROSITE" id="PS50110">
    <property type="entry name" value="RESPONSE_REGULATORY"/>
    <property type="match status" value="1"/>
</dbReference>
<feature type="active site" evidence="5 6">
    <location>
        <position position="192"/>
    </location>
</feature>
<dbReference type="NCBIfam" id="NF001965">
    <property type="entry name" value="PRK00742.1"/>
    <property type="match status" value="1"/>
</dbReference>
<evidence type="ECO:0000313" key="11">
    <source>
        <dbReference type="Proteomes" id="UP000194664"/>
    </source>
</evidence>
<organism evidence="10 11">
    <name type="scientific">Marivivens niveibacter</name>
    <dbReference type="NCBI Taxonomy" id="1930667"/>
    <lineage>
        <taxon>Bacteria</taxon>
        <taxon>Pseudomonadati</taxon>
        <taxon>Pseudomonadota</taxon>
        <taxon>Alphaproteobacteria</taxon>
        <taxon>Rhodobacterales</taxon>
        <taxon>Paracoccaceae</taxon>
        <taxon>Marivivens group</taxon>
        <taxon>Marivivens</taxon>
    </lineage>
</organism>
<dbReference type="PANTHER" id="PTHR42872:SF6">
    <property type="entry name" value="PROTEIN-GLUTAMATE METHYLESTERASE_PROTEIN-GLUTAMINE GLUTAMINASE"/>
    <property type="match status" value="1"/>
</dbReference>
<evidence type="ECO:0000256" key="2">
    <source>
        <dbReference type="ARBA" id="ARBA00022500"/>
    </source>
</evidence>
<dbReference type="SMART" id="SM00448">
    <property type="entry name" value="REC"/>
    <property type="match status" value="1"/>
</dbReference>
<dbReference type="InterPro" id="IPR000673">
    <property type="entry name" value="Sig_transdc_resp-reg_Me-estase"/>
</dbReference>
<comment type="catalytic activity">
    <reaction evidence="5">
        <text>L-glutaminyl-[protein] + H2O = L-glutamyl-[protein] + NH4(+)</text>
        <dbReference type="Rhea" id="RHEA:16441"/>
        <dbReference type="Rhea" id="RHEA-COMP:10207"/>
        <dbReference type="Rhea" id="RHEA-COMP:10208"/>
        <dbReference type="ChEBI" id="CHEBI:15377"/>
        <dbReference type="ChEBI" id="CHEBI:28938"/>
        <dbReference type="ChEBI" id="CHEBI:29973"/>
        <dbReference type="ChEBI" id="CHEBI:30011"/>
        <dbReference type="EC" id="3.5.1.44"/>
    </reaction>
</comment>
<keyword evidence="2 5" id="KW-0145">Chemotaxis</keyword>
<dbReference type="PANTHER" id="PTHR42872">
    <property type="entry name" value="PROTEIN-GLUTAMATE METHYLESTERASE/PROTEIN-GLUTAMINE GLUTAMINASE"/>
    <property type="match status" value="1"/>
</dbReference>
<dbReference type="CDD" id="cd16432">
    <property type="entry name" value="CheB_Rec"/>
    <property type="match status" value="1"/>
</dbReference>
<evidence type="ECO:0000256" key="1">
    <source>
        <dbReference type="ARBA" id="ARBA00022490"/>
    </source>
</evidence>
<evidence type="ECO:0000256" key="3">
    <source>
        <dbReference type="ARBA" id="ARBA00022801"/>
    </source>
</evidence>
<dbReference type="Proteomes" id="UP000194664">
    <property type="component" value="Unassembled WGS sequence"/>
</dbReference>
<dbReference type="OrthoDB" id="9793421at2"/>
<dbReference type="SUPFAM" id="SSF52738">
    <property type="entry name" value="Methylesterase CheB, C-terminal domain"/>
    <property type="match status" value="1"/>
</dbReference>
<dbReference type="PIRSF" id="PIRSF000876">
    <property type="entry name" value="RR_chemtxs_CheB"/>
    <property type="match status" value="1"/>
</dbReference>
<dbReference type="InterPro" id="IPR001789">
    <property type="entry name" value="Sig_transdc_resp-reg_receiver"/>
</dbReference>
<evidence type="ECO:0000256" key="7">
    <source>
        <dbReference type="PROSITE-ProRule" id="PRU00169"/>
    </source>
</evidence>
<reference evidence="10 11" key="1">
    <citation type="submission" date="2016-12" db="EMBL/GenBank/DDBJ databases">
        <title>The draft genome sequence of HSLHS2.</title>
        <authorList>
            <person name="Hu D."/>
            <person name="Wang L."/>
            <person name="Shao Z."/>
        </authorList>
    </citation>
    <scope>NUCLEOTIDE SEQUENCE [LARGE SCALE GENOMIC DNA]</scope>
    <source>
        <strain evidence="10">MCCC 1A06712</strain>
    </source>
</reference>
<evidence type="ECO:0000256" key="6">
    <source>
        <dbReference type="PROSITE-ProRule" id="PRU00050"/>
    </source>
</evidence>
<dbReference type="Pfam" id="PF01339">
    <property type="entry name" value="CheB_methylest"/>
    <property type="match status" value="1"/>
</dbReference>
<feature type="modified residue" description="4-aspartylphosphate" evidence="5 7">
    <location>
        <position position="52"/>
    </location>
</feature>
<feature type="domain" description="Response regulatory" evidence="8">
    <location>
        <begin position="2"/>
        <end position="118"/>
    </location>
</feature>
<evidence type="ECO:0000256" key="4">
    <source>
        <dbReference type="ARBA" id="ARBA00048267"/>
    </source>
</evidence>
<dbReference type="PROSITE" id="PS50122">
    <property type="entry name" value="CHEB"/>
    <property type="match status" value="1"/>
</dbReference>
<protein>
    <recommendedName>
        <fullName evidence="5">Protein-glutamate methylesterase/protein-glutamine glutaminase</fullName>
        <ecNumber evidence="5">3.1.1.61</ecNumber>
        <ecNumber evidence="5">3.5.1.44</ecNumber>
    </recommendedName>
</protein>
<dbReference type="InterPro" id="IPR011006">
    <property type="entry name" value="CheY-like_superfamily"/>
</dbReference>